<reference evidence="1 2" key="1">
    <citation type="submission" date="2024-01" db="EMBL/GenBank/DDBJ databases">
        <title>The complete chloroplast genome sequence of Lithospermum erythrorhizon: insights into the phylogenetic relationship among Boraginaceae species and the maternal lineages of purple gromwells.</title>
        <authorList>
            <person name="Okada T."/>
            <person name="Watanabe K."/>
        </authorList>
    </citation>
    <scope>NUCLEOTIDE SEQUENCE [LARGE SCALE GENOMIC DNA]</scope>
</reference>
<evidence type="ECO:0000313" key="1">
    <source>
        <dbReference type="EMBL" id="GAA0160859.1"/>
    </source>
</evidence>
<dbReference type="EMBL" id="BAABME010004012">
    <property type="protein sequence ID" value="GAA0160859.1"/>
    <property type="molecule type" value="Genomic_DNA"/>
</dbReference>
<dbReference type="Proteomes" id="UP001454036">
    <property type="component" value="Unassembled WGS sequence"/>
</dbReference>
<sequence>MGDSKFWVFMGFVEVDPEIALFLEDILDFDGNFFQILPGAKDKEVCLILFIITAKALGETSDLGVNFMILILNRLSYNS</sequence>
<organism evidence="1 2">
    <name type="scientific">Lithospermum erythrorhizon</name>
    <name type="common">Purple gromwell</name>
    <name type="synonym">Lithospermum officinale var. erythrorhizon</name>
    <dbReference type="NCBI Taxonomy" id="34254"/>
    <lineage>
        <taxon>Eukaryota</taxon>
        <taxon>Viridiplantae</taxon>
        <taxon>Streptophyta</taxon>
        <taxon>Embryophyta</taxon>
        <taxon>Tracheophyta</taxon>
        <taxon>Spermatophyta</taxon>
        <taxon>Magnoliopsida</taxon>
        <taxon>eudicotyledons</taxon>
        <taxon>Gunneridae</taxon>
        <taxon>Pentapetalae</taxon>
        <taxon>asterids</taxon>
        <taxon>lamiids</taxon>
        <taxon>Boraginales</taxon>
        <taxon>Boraginaceae</taxon>
        <taxon>Boraginoideae</taxon>
        <taxon>Lithospermeae</taxon>
        <taxon>Lithospermum</taxon>
    </lineage>
</organism>
<name>A0AAV3Q9Y3_LITER</name>
<evidence type="ECO:0000313" key="2">
    <source>
        <dbReference type="Proteomes" id="UP001454036"/>
    </source>
</evidence>
<protein>
    <submittedName>
        <fullName evidence="1">Uncharacterized protein</fullName>
    </submittedName>
</protein>
<dbReference type="AlphaFoldDB" id="A0AAV3Q9Y3"/>
<gene>
    <name evidence="1" type="ORF">LIER_17315</name>
</gene>
<keyword evidence="2" id="KW-1185">Reference proteome</keyword>
<comment type="caution">
    <text evidence="1">The sequence shown here is derived from an EMBL/GenBank/DDBJ whole genome shotgun (WGS) entry which is preliminary data.</text>
</comment>
<proteinExistence type="predicted"/>
<accession>A0AAV3Q9Y3</accession>